<dbReference type="GO" id="GO:0042127">
    <property type="term" value="P:regulation of cell population proliferation"/>
    <property type="evidence" value="ECO:0000318"/>
    <property type="project" value="GO_Central"/>
</dbReference>
<evidence type="ECO:0000313" key="6">
    <source>
        <dbReference type="Ensembl" id="ENSLOCP00000004139.1"/>
    </source>
</evidence>
<dbReference type="SUPFAM" id="SSF46785">
    <property type="entry name" value="Winged helix' DNA-binding domain"/>
    <property type="match status" value="1"/>
</dbReference>
<evidence type="ECO:0000256" key="2">
    <source>
        <dbReference type="ARBA" id="ARBA00023125"/>
    </source>
</evidence>
<reference evidence="6" key="2">
    <citation type="submission" date="2025-08" db="UniProtKB">
        <authorList>
            <consortium name="Ensembl"/>
        </authorList>
    </citation>
    <scope>IDENTIFICATION</scope>
</reference>
<evidence type="ECO:0000259" key="5">
    <source>
        <dbReference type="PROSITE" id="PS50039"/>
    </source>
</evidence>
<dbReference type="PROSITE" id="PS00657">
    <property type="entry name" value="FORK_HEAD_1"/>
    <property type="match status" value="1"/>
</dbReference>
<dbReference type="EMBL" id="AHAT01008203">
    <property type="status" value="NOT_ANNOTATED_CDS"/>
    <property type="molecule type" value="Genomic_DNA"/>
</dbReference>
<name>W5M6Y1_LEPOC</name>
<dbReference type="eggNOG" id="KOG2294">
    <property type="taxonomic scope" value="Eukaryota"/>
</dbReference>
<dbReference type="GO" id="GO:0000086">
    <property type="term" value="P:G2/M transition of mitotic cell cycle"/>
    <property type="evidence" value="ECO:0007669"/>
    <property type="project" value="InterPro"/>
</dbReference>
<dbReference type="PROSITE" id="PS50039">
    <property type="entry name" value="FORK_HEAD_3"/>
    <property type="match status" value="1"/>
</dbReference>
<dbReference type="InterPro" id="IPR018122">
    <property type="entry name" value="TF_fork_head_CS_1"/>
</dbReference>
<accession>W5M6Y1</accession>
<dbReference type="GO" id="GO:0006357">
    <property type="term" value="P:regulation of transcription by RNA polymerase II"/>
    <property type="evidence" value="ECO:0000318"/>
    <property type="project" value="GO_Central"/>
</dbReference>
<dbReference type="SMART" id="SM00339">
    <property type="entry name" value="FH"/>
    <property type="match status" value="1"/>
</dbReference>
<dbReference type="Ensembl" id="ENSLOCT00000004147.1">
    <property type="protein sequence ID" value="ENSLOCP00000004139.1"/>
    <property type="gene ID" value="ENSLOCG00000003497.1"/>
</dbReference>
<dbReference type="HOGENOM" id="CLU_677137_0_0_1"/>
<keyword evidence="2 3" id="KW-0238">DNA-binding</keyword>
<dbReference type="PRINTS" id="PR00053">
    <property type="entry name" value="FORKHEAD"/>
</dbReference>
<dbReference type="AlphaFoldDB" id="W5M6Y1"/>
<dbReference type="PANTHER" id="PTHR46878:SF1">
    <property type="entry name" value="FORKHEAD BOX PROTEIN M1"/>
    <property type="match status" value="1"/>
</dbReference>
<dbReference type="PANTHER" id="PTHR46878">
    <property type="entry name" value="FORKHEAD BOX PROTEIN M1"/>
    <property type="match status" value="1"/>
</dbReference>
<reference evidence="6" key="3">
    <citation type="submission" date="2025-09" db="UniProtKB">
        <authorList>
            <consortium name="Ensembl"/>
        </authorList>
    </citation>
    <scope>IDENTIFICATION</scope>
</reference>
<evidence type="ECO:0000256" key="4">
    <source>
        <dbReference type="SAM" id="MobiDB-lite"/>
    </source>
</evidence>
<dbReference type="InterPro" id="IPR036390">
    <property type="entry name" value="WH_DNA-bd_sf"/>
</dbReference>
<evidence type="ECO:0000256" key="3">
    <source>
        <dbReference type="PROSITE-ProRule" id="PRU00089"/>
    </source>
</evidence>
<feature type="DNA-binding region" description="Fork-head" evidence="3">
    <location>
        <begin position="7"/>
        <end position="90"/>
    </location>
</feature>
<dbReference type="GO" id="GO:0005634">
    <property type="term" value="C:nucleus"/>
    <property type="evidence" value="ECO:0000318"/>
    <property type="project" value="GO_Central"/>
</dbReference>
<dbReference type="OMA" id="HEPPHST"/>
<dbReference type="Bgee" id="ENSLOCG00000003497">
    <property type="expression patterns" value="Expressed in ovary and 8 other cell types or tissues"/>
</dbReference>
<evidence type="ECO:0000256" key="1">
    <source>
        <dbReference type="ARBA" id="ARBA00004123"/>
    </source>
</evidence>
<reference evidence="7" key="1">
    <citation type="submission" date="2011-12" db="EMBL/GenBank/DDBJ databases">
        <title>The Draft Genome of Lepisosteus oculatus.</title>
        <authorList>
            <consortium name="The Broad Institute Genome Assembly &amp; Analysis Group"/>
            <consortium name="Computational R&amp;D Group"/>
            <consortium name="and Sequencing Platform"/>
            <person name="Di Palma F."/>
            <person name="Alfoldi J."/>
            <person name="Johnson J."/>
            <person name="Berlin A."/>
            <person name="Gnerre S."/>
            <person name="Jaffe D."/>
            <person name="MacCallum I."/>
            <person name="Young S."/>
            <person name="Walker B.J."/>
            <person name="Lander E.S."/>
            <person name="Lindblad-Toh K."/>
        </authorList>
    </citation>
    <scope>NUCLEOTIDE SEQUENCE [LARGE SCALE GENOMIC DNA]</scope>
</reference>
<dbReference type="GO" id="GO:0003700">
    <property type="term" value="F:DNA-binding transcription factor activity"/>
    <property type="evidence" value="ECO:0007669"/>
    <property type="project" value="InterPro"/>
</dbReference>
<protein>
    <recommendedName>
        <fullName evidence="5">Fork-head domain-containing protein</fullName>
    </recommendedName>
</protein>
<dbReference type="InParanoid" id="W5M6Y1"/>
<sequence length="407" mass="44723">KCPLVKRPPHSYSELIKLALNSTPGKRLTLQQIYAWVEEHFPYYKNYANPGWKNSIRHSLSIRDIFIRETEGNGRSSFWTVKAQPEPSVFPSLESSVSISKDSTGVFISQSCEVSFKPFRILLGAVKKMQPLLPHGIVPCLVPVSVFINPSALCQVAPHEPPHSTQTVTAQRAIAPKNIPNLSRNIISELHNQALREPIITNSRNKCTQQRLHQKRKQKLQPLKDPGLLSQDQPGFANDSGLDSENNVSLEPKVDSEIFATSPFKTPKKKNMECLATSTPGADPALFLRSVPLPGGETPTKSLDSLLGDSFFKSPGGESLEYESLGFTPLAENARSSLEGNNSEKDLSEFAFLGLTPIKATMASEEPGLDHKNEGLARVFADFTLPDIDEDTDLATISWAAFTSDGS</sequence>
<keyword evidence="7" id="KW-1185">Reference proteome</keyword>
<evidence type="ECO:0000313" key="7">
    <source>
        <dbReference type="Proteomes" id="UP000018468"/>
    </source>
</evidence>
<organism evidence="6 7">
    <name type="scientific">Lepisosteus oculatus</name>
    <name type="common">Spotted gar</name>
    <dbReference type="NCBI Taxonomy" id="7918"/>
    <lineage>
        <taxon>Eukaryota</taxon>
        <taxon>Metazoa</taxon>
        <taxon>Chordata</taxon>
        <taxon>Craniata</taxon>
        <taxon>Vertebrata</taxon>
        <taxon>Euteleostomi</taxon>
        <taxon>Actinopterygii</taxon>
        <taxon>Neopterygii</taxon>
        <taxon>Holostei</taxon>
        <taxon>Semionotiformes</taxon>
        <taxon>Lepisosteidae</taxon>
        <taxon>Lepisosteus</taxon>
    </lineage>
</organism>
<keyword evidence="3" id="KW-0539">Nucleus</keyword>
<dbReference type="STRING" id="7918.ENSLOCP00000004139"/>
<proteinExistence type="predicted"/>
<dbReference type="GeneTree" id="ENSGT00940000158804"/>
<dbReference type="Gene3D" id="1.10.10.10">
    <property type="entry name" value="Winged helix-like DNA-binding domain superfamily/Winged helix DNA-binding domain"/>
    <property type="match status" value="1"/>
</dbReference>
<feature type="region of interest" description="Disordered" evidence="4">
    <location>
        <begin position="201"/>
        <end position="246"/>
    </location>
</feature>
<dbReference type="PROSITE" id="PS00658">
    <property type="entry name" value="FORK_HEAD_2"/>
    <property type="match status" value="1"/>
</dbReference>
<dbReference type="GO" id="GO:0000977">
    <property type="term" value="F:RNA polymerase II transcription regulatory region sequence-specific DNA binding"/>
    <property type="evidence" value="ECO:0000318"/>
    <property type="project" value="GO_Central"/>
</dbReference>
<feature type="domain" description="Fork-head" evidence="5">
    <location>
        <begin position="7"/>
        <end position="90"/>
    </location>
</feature>
<dbReference type="InterPro" id="IPR030456">
    <property type="entry name" value="TF_fork_head_CS_2"/>
</dbReference>
<dbReference type="Proteomes" id="UP000018468">
    <property type="component" value="Linkage group LG27"/>
</dbReference>
<dbReference type="InterPro" id="IPR042839">
    <property type="entry name" value="FOXM1"/>
</dbReference>
<dbReference type="InterPro" id="IPR036388">
    <property type="entry name" value="WH-like_DNA-bd_sf"/>
</dbReference>
<dbReference type="InterPro" id="IPR001766">
    <property type="entry name" value="Fork_head_dom"/>
</dbReference>
<dbReference type="Pfam" id="PF00250">
    <property type="entry name" value="Forkhead"/>
    <property type="match status" value="1"/>
</dbReference>
<comment type="subcellular location">
    <subcellularLocation>
        <location evidence="1 3">Nucleus</location>
    </subcellularLocation>
</comment>